<feature type="compositionally biased region" description="Polar residues" evidence="1">
    <location>
        <begin position="558"/>
        <end position="578"/>
    </location>
</feature>
<sequence>MARQQSFGYNKSITPARKLTTRLLRIAKRFEKKKDDLKIAQQQADLRRFRYVEIRNEDYCHTETISGIGDYSSGLQIKEAEREVQRIVERLRNDKDCDIYVHCGNSTVKMHSHLVFPQCGALAGNYNGQKRAAVIRGEDLQLPVLFELEISTRDFFVVIAFLYGHIQLTRRLVLGMVTGFVDFMQRAESFFHISYLCQIIALLHSRLFPAYSPLPPRQNETQRVGRFTSSSVKQAVKEPRQLHRRSAWFWQLILGRKMVFIARRVIPLPGLQEQPVEIGSSPEGPAPDVSVIQDEISALVDSMGSLVATGLGSGRRRSREDFESMDDLTSLMYGLSIEPKRRMAEKPSGACFQAPWHTWLAVILELLEGSGVEPDVPAADFVAWQGLYSHLQSLEECSQVLGDIFEDIDRVVRYWRQEYLDSKSDALAGKPVDMAEERKRILTTALRNTHRLMKSYVDDSDEYKKIIHIPENIRRHLIPLVQAIKVQRTQLESGVLIVWHFFGKEVLRNFWMEFVVNLISNLIFNHSFKTMASSSVFVSRRLPTRSSSRISSRLGARQTVSPAASSRGNTPSQSANRVTKNPTTPPKNAKPPANSQTAPKKVRWDPSVPAPDDIKRACGIDTCPGTKDRVGTGR</sequence>
<proteinExistence type="predicted"/>
<dbReference type="Proteomes" id="UP000275078">
    <property type="component" value="Unassembled WGS sequence"/>
</dbReference>
<organism evidence="2 3">
    <name type="scientific">Ascobolus immersus RN42</name>
    <dbReference type="NCBI Taxonomy" id="1160509"/>
    <lineage>
        <taxon>Eukaryota</taxon>
        <taxon>Fungi</taxon>
        <taxon>Dikarya</taxon>
        <taxon>Ascomycota</taxon>
        <taxon>Pezizomycotina</taxon>
        <taxon>Pezizomycetes</taxon>
        <taxon>Pezizales</taxon>
        <taxon>Ascobolaceae</taxon>
        <taxon>Ascobolus</taxon>
    </lineage>
</organism>
<dbReference type="AlphaFoldDB" id="A0A3N4HQP9"/>
<dbReference type="EMBL" id="ML119799">
    <property type="protein sequence ID" value="RPA74120.1"/>
    <property type="molecule type" value="Genomic_DNA"/>
</dbReference>
<gene>
    <name evidence="2" type="ORF">BJ508DRAFT_313145</name>
</gene>
<keyword evidence="3" id="KW-1185">Reference proteome</keyword>
<feature type="region of interest" description="Disordered" evidence="1">
    <location>
        <begin position="548"/>
        <end position="634"/>
    </location>
</feature>
<evidence type="ECO:0000313" key="3">
    <source>
        <dbReference type="Proteomes" id="UP000275078"/>
    </source>
</evidence>
<evidence type="ECO:0000313" key="2">
    <source>
        <dbReference type="EMBL" id="RPA74120.1"/>
    </source>
</evidence>
<protein>
    <submittedName>
        <fullName evidence="2">Uncharacterized protein</fullName>
    </submittedName>
</protein>
<evidence type="ECO:0000256" key="1">
    <source>
        <dbReference type="SAM" id="MobiDB-lite"/>
    </source>
</evidence>
<accession>A0A3N4HQP9</accession>
<name>A0A3N4HQP9_ASCIM</name>
<reference evidence="2 3" key="1">
    <citation type="journal article" date="2018" name="Nat. Ecol. Evol.">
        <title>Pezizomycetes genomes reveal the molecular basis of ectomycorrhizal truffle lifestyle.</title>
        <authorList>
            <person name="Murat C."/>
            <person name="Payen T."/>
            <person name="Noel B."/>
            <person name="Kuo A."/>
            <person name="Morin E."/>
            <person name="Chen J."/>
            <person name="Kohler A."/>
            <person name="Krizsan K."/>
            <person name="Balestrini R."/>
            <person name="Da Silva C."/>
            <person name="Montanini B."/>
            <person name="Hainaut M."/>
            <person name="Levati E."/>
            <person name="Barry K.W."/>
            <person name="Belfiori B."/>
            <person name="Cichocki N."/>
            <person name="Clum A."/>
            <person name="Dockter R.B."/>
            <person name="Fauchery L."/>
            <person name="Guy J."/>
            <person name="Iotti M."/>
            <person name="Le Tacon F."/>
            <person name="Lindquist E.A."/>
            <person name="Lipzen A."/>
            <person name="Malagnac F."/>
            <person name="Mello A."/>
            <person name="Molinier V."/>
            <person name="Miyauchi S."/>
            <person name="Poulain J."/>
            <person name="Riccioni C."/>
            <person name="Rubini A."/>
            <person name="Sitrit Y."/>
            <person name="Splivallo R."/>
            <person name="Traeger S."/>
            <person name="Wang M."/>
            <person name="Zifcakova L."/>
            <person name="Wipf D."/>
            <person name="Zambonelli A."/>
            <person name="Paolocci F."/>
            <person name="Nowrousian M."/>
            <person name="Ottonello S."/>
            <person name="Baldrian P."/>
            <person name="Spatafora J.W."/>
            <person name="Henrissat B."/>
            <person name="Nagy L.G."/>
            <person name="Aury J.M."/>
            <person name="Wincker P."/>
            <person name="Grigoriev I.V."/>
            <person name="Bonfante P."/>
            <person name="Martin F.M."/>
        </authorList>
    </citation>
    <scope>NUCLEOTIDE SEQUENCE [LARGE SCALE GENOMIC DNA]</scope>
    <source>
        <strain evidence="2 3">RN42</strain>
    </source>
</reference>